<dbReference type="AlphaFoldDB" id="A0A381Z559"/>
<reference evidence="1" key="1">
    <citation type="submission" date="2018-05" db="EMBL/GenBank/DDBJ databases">
        <authorList>
            <person name="Lanie J.A."/>
            <person name="Ng W.-L."/>
            <person name="Kazmierczak K.M."/>
            <person name="Andrzejewski T.M."/>
            <person name="Davidsen T.M."/>
            <person name="Wayne K.J."/>
            <person name="Tettelin H."/>
            <person name="Glass J.I."/>
            <person name="Rusch D."/>
            <person name="Podicherti R."/>
            <person name="Tsui H.-C.T."/>
            <person name="Winkler M.E."/>
        </authorList>
    </citation>
    <scope>NUCLEOTIDE SEQUENCE</scope>
</reference>
<evidence type="ECO:0008006" key="2">
    <source>
        <dbReference type="Google" id="ProtNLM"/>
    </source>
</evidence>
<evidence type="ECO:0000313" key="1">
    <source>
        <dbReference type="EMBL" id="SVA84274.1"/>
    </source>
</evidence>
<proteinExistence type="predicted"/>
<dbReference type="Gene3D" id="2.60.120.620">
    <property type="entry name" value="q2cbj1_9rhob like domain"/>
    <property type="match status" value="1"/>
</dbReference>
<accession>A0A381Z559</accession>
<dbReference type="Pfam" id="PF05721">
    <property type="entry name" value="PhyH"/>
    <property type="match status" value="1"/>
</dbReference>
<protein>
    <recommendedName>
        <fullName evidence="2">Deoxygenase</fullName>
    </recommendedName>
</protein>
<dbReference type="SUPFAM" id="SSF51197">
    <property type="entry name" value="Clavaminate synthase-like"/>
    <property type="match status" value="1"/>
</dbReference>
<dbReference type="PANTHER" id="PTHR20883">
    <property type="entry name" value="PHYTANOYL-COA DIOXYGENASE DOMAIN CONTAINING 1"/>
    <property type="match status" value="1"/>
</dbReference>
<gene>
    <name evidence="1" type="ORF">METZ01_LOCUS137128</name>
</gene>
<dbReference type="EMBL" id="UINC01019956">
    <property type="protein sequence ID" value="SVA84274.1"/>
    <property type="molecule type" value="Genomic_DNA"/>
</dbReference>
<name>A0A381Z559_9ZZZZ</name>
<dbReference type="InterPro" id="IPR008775">
    <property type="entry name" value="Phytyl_CoA_dOase-like"/>
</dbReference>
<sequence length="277" mass="32232">MKNLLSKKEINQFKKDGAVFIKGKFDKSWIKKLRNGIDNDINNPSPRFVNHTKDIDSPGYYEDFWTWNLYPEFKDFVFNSPTSKMASELLDASRINLVMDNWFYREAGSKSGAPFHHDITYFDFAGSMCVLWLPLEPVSKEEGIAWIKGSHLWNKLFIRTRFNDGHLVDGEPGVINGKEYKTTPDISQNKDDYEFLQWDFELGDCVFFDMRTLHGNLSEVTPKNDVHRYTLRMAKEGSKIEYRGDWAKEERAIIEANGYKNGDDLSGKMFPTLYQEA</sequence>
<dbReference type="PANTHER" id="PTHR20883:SF49">
    <property type="entry name" value="PHYTANOYL-COA DIOXYGENASE"/>
    <property type="match status" value="1"/>
</dbReference>
<organism evidence="1">
    <name type="scientific">marine metagenome</name>
    <dbReference type="NCBI Taxonomy" id="408172"/>
    <lineage>
        <taxon>unclassified sequences</taxon>
        <taxon>metagenomes</taxon>
        <taxon>ecological metagenomes</taxon>
    </lineage>
</organism>